<dbReference type="Proteomes" id="UP001185092">
    <property type="component" value="Unassembled WGS sequence"/>
</dbReference>
<name>A0AAE3XL17_9BACT</name>
<evidence type="ECO:0000259" key="1">
    <source>
        <dbReference type="Pfam" id="PF07143"/>
    </source>
</evidence>
<accession>A0AAE3XL17</accession>
<dbReference type="InterPro" id="IPR010791">
    <property type="entry name" value="AttH_dom"/>
</dbReference>
<keyword evidence="3" id="KW-1185">Reference proteome</keyword>
<reference evidence="2" key="1">
    <citation type="submission" date="2023-07" db="EMBL/GenBank/DDBJ databases">
        <title>Genomic Encyclopedia of Type Strains, Phase IV (KMG-IV): sequencing the most valuable type-strain genomes for metagenomic binning, comparative biology and taxonomic classification.</title>
        <authorList>
            <person name="Goeker M."/>
        </authorList>
    </citation>
    <scope>NUCLEOTIDE SEQUENCE</scope>
    <source>
        <strain evidence="2">DSM 26174</strain>
    </source>
</reference>
<gene>
    <name evidence="2" type="ORF">HNQ88_001363</name>
</gene>
<dbReference type="EMBL" id="JAVDQD010000001">
    <property type="protein sequence ID" value="MDR6238387.1"/>
    <property type="molecule type" value="Genomic_DNA"/>
</dbReference>
<evidence type="ECO:0000313" key="3">
    <source>
        <dbReference type="Proteomes" id="UP001185092"/>
    </source>
</evidence>
<dbReference type="InterPro" id="IPR023374">
    <property type="entry name" value="AttH-like_dom_sf"/>
</dbReference>
<dbReference type="Gene3D" id="2.40.370.10">
    <property type="entry name" value="AttH-like domain"/>
    <property type="match status" value="1"/>
</dbReference>
<sequence length="333" mass="38346">MEITKKKIAFSRLNEGVMKFPESHLWNRGGVFSSSHFKEWYDWSGVLKCESTQEQIGVHFRVNQVVKDGKIVFPYQVALINLATGEVFEESDETFKIDTHFDALNGRIEFKYEEPKIWNVGFSEKENQWKVQFLKRNSSIYVDLGMKTPMVPGFKTLTPEGLVTMGMPNGQFFNPFNAHGMAYYYFAPVVNVNGLIRIGEQSYDVDGQLWFDHVWGNFDSPHFFNEKLVHGVLQLDHNAYVSFNMWKDPEGNVVNELNQIVYSGEKGFPNYDKGVNAFKFDESKSVLEVGDNKYEFKDFVEMNNTSIPTMKKKIGSVDLGGKRIGKVYIEIHD</sequence>
<proteinExistence type="predicted"/>
<evidence type="ECO:0000313" key="2">
    <source>
        <dbReference type="EMBL" id="MDR6238387.1"/>
    </source>
</evidence>
<dbReference type="SUPFAM" id="SSF159245">
    <property type="entry name" value="AttH-like"/>
    <property type="match status" value="1"/>
</dbReference>
<protein>
    <recommendedName>
        <fullName evidence="1">AttH domain-containing protein</fullName>
    </recommendedName>
</protein>
<organism evidence="2 3">
    <name type="scientific">Aureibacter tunicatorum</name>
    <dbReference type="NCBI Taxonomy" id="866807"/>
    <lineage>
        <taxon>Bacteria</taxon>
        <taxon>Pseudomonadati</taxon>
        <taxon>Bacteroidota</taxon>
        <taxon>Cytophagia</taxon>
        <taxon>Cytophagales</taxon>
        <taxon>Persicobacteraceae</taxon>
        <taxon>Aureibacter</taxon>
    </lineage>
</organism>
<comment type="caution">
    <text evidence="2">The sequence shown here is derived from an EMBL/GenBank/DDBJ whole genome shotgun (WGS) entry which is preliminary data.</text>
</comment>
<feature type="domain" description="AttH" evidence="1">
    <location>
        <begin position="39"/>
        <end position="217"/>
    </location>
</feature>
<dbReference type="AlphaFoldDB" id="A0AAE3XL17"/>
<dbReference type="RefSeq" id="WP_309937875.1">
    <property type="nucleotide sequence ID" value="NZ_AP025305.1"/>
</dbReference>
<dbReference type="Pfam" id="PF07143">
    <property type="entry name" value="CrtC"/>
    <property type="match status" value="1"/>
</dbReference>